<organism evidence="1 2">
    <name type="scientific">Gnathostoma spinigerum</name>
    <dbReference type="NCBI Taxonomy" id="75299"/>
    <lineage>
        <taxon>Eukaryota</taxon>
        <taxon>Metazoa</taxon>
        <taxon>Ecdysozoa</taxon>
        <taxon>Nematoda</taxon>
        <taxon>Chromadorea</taxon>
        <taxon>Rhabditida</taxon>
        <taxon>Spirurina</taxon>
        <taxon>Gnathostomatomorpha</taxon>
        <taxon>Gnathostomatoidea</taxon>
        <taxon>Gnathostomatidae</taxon>
        <taxon>Gnathostoma</taxon>
    </lineage>
</organism>
<proteinExistence type="predicted"/>
<sequence>MSILLIITQHSLGNKGQWKHPHGGTQIKEWIRGPRVSNITTSTTLSLSTSAKMLATSCDAFKSNNIIYRICLQHKYRKW</sequence>
<keyword evidence="2" id="KW-1185">Reference proteome</keyword>
<reference evidence="1 2" key="1">
    <citation type="submission" date="2024-08" db="EMBL/GenBank/DDBJ databases">
        <title>Gnathostoma spinigerum genome.</title>
        <authorList>
            <person name="Gonzalez-Bertolin B."/>
            <person name="Monzon S."/>
            <person name="Zaballos A."/>
            <person name="Jimenez P."/>
            <person name="Dekumyoy P."/>
            <person name="Varona S."/>
            <person name="Cuesta I."/>
            <person name="Sumanam S."/>
            <person name="Adisakwattana P."/>
            <person name="Gasser R.B."/>
            <person name="Hernandez-Gonzalez A."/>
            <person name="Young N.D."/>
            <person name="Perteguer M.J."/>
        </authorList>
    </citation>
    <scope>NUCLEOTIDE SEQUENCE [LARGE SCALE GENOMIC DNA]</scope>
    <source>
        <strain evidence="1">AL3</strain>
        <tissue evidence="1">Liver</tissue>
    </source>
</reference>
<protein>
    <submittedName>
        <fullName evidence="1">Uncharacterized protein</fullName>
    </submittedName>
</protein>
<comment type="caution">
    <text evidence="1">The sequence shown here is derived from an EMBL/GenBank/DDBJ whole genome shotgun (WGS) entry which is preliminary data.</text>
</comment>
<name>A0ABD6F023_9BILA</name>
<evidence type="ECO:0000313" key="2">
    <source>
        <dbReference type="Proteomes" id="UP001608902"/>
    </source>
</evidence>
<dbReference type="AlphaFoldDB" id="A0ABD6F023"/>
<dbReference type="Proteomes" id="UP001608902">
    <property type="component" value="Unassembled WGS sequence"/>
</dbReference>
<gene>
    <name evidence="1" type="ORF">AB6A40_009051</name>
</gene>
<evidence type="ECO:0000313" key="1">
    <source>
        <dbReference type="EMBL" id="MFH4982342.1"/>
    </source>
</evidence>
<accession>A0ABD6F023</accession>
<dbReference type="EMBL" id="JBGFUD010009049">
    <property type="protein sequence ID" value="MFH4982342.1"/>
    <property type="molecule type" value="Genomic_DNA"/>
</dbReference>